<dbReference type="Proteomes" id="UP000008810">
    <property type="component" value="Chromosome 4"/>
</dbReference>
<sequence length="89" mass="9472">MILTGISSISISYMVMFWPPATHRATSIYELMALTPAPYSIPASFTLGDRSTRRGAAPSSVSPCLHSTAAYSHFAQEASQVSRTTASSS</sequence>
<dbReference type="InParanoid" id="A0A0Q3HEP4"/>
<proteinExistence type="predicted"/>
<organism evidence="1">
    <name type="scientific">Brachypodium distachyon</name>
    <name type="common">Purple false brome</name>
    <name type="synonym">Trachynia distachya</name>
    <dbReference type="NCBI Taxonomy" id="15368"/>
    <lineage>
        <taxon>Eukaryota</taxon>
        <taxon>Viridiplantae</taxon>
        <taxon>Streptophyta</taxon>
        <taxon>Embryophyta</taxon>
        <taxon>Tracheophyta</taxon>
        <taxon>Spermatophyta</taxon>
        <taxon>Magnoliopsida</taxon>
        <taxon>Liliopsida</taxon>
        <taxon>Poales</taxon>
        <taxon>Poaceae</taxon>
        <taxon>BOP clade</taxon>
        <taxon>Pooideae</taxon>
        <taxon>Stipodae</taxon>
        <taxon>Brachypodieae</taxon>
        <taxon>Brachypodium</taxon>
    </lineage>
</organism>
<reference evidence="2" key="3">
    <citation type="submission" date="2018-08" db="UniProtKB">
        <authorList>
            <consortium name="EnsemblPlants"/>
        </authorList>
    </citation>
    <scope>IDENTIFICATION</scope>
    <source>
        <strain evidence="2">cv. Bd21</strain>
    </source>
</reference>
<evidence type="ECO:0000313" key="3">
    <source>
        <dbReference type="Proteomes" id="UP000008810"/>
    </source>
</evidence>
<dbReference type="AlphaFoldDB" id="A0A0Q3HEP4"/>
<reference evidence="1" key="2">
    <citation type="submission" date="2017-06" db="EMBL/GenBank/DDBJ databases">
        <title>WGS assembly of Brachypodium distachyon.</title>
        <authorList>
            <consortium name="The International Brachypodium Initiative"/>
            <person name="Lucas S."/>
            <person name="Harmon-Smith M."/>
            <person name="Lail K."/>
            <person name="Tice H."/>
            <person name="Grimwood J."/>
            <person name="Bruce D."/>
            <person name="Barry K."/>
            <person name="Shu S."/>
            <person name="Lindquist E."/>
            <person name="Wang M."/>
            <person name="Pitluck S."/>
            <person name="Vogel J.P."/>
            <person name="Garvin D.F."/>
            <person name="Mockler T.C."/>
            <person name="Schmutz J."/>
            <person name="Rokhsar D."/>
            <person name="Bevan M.W."/>
        </authorList>
    </citation>
    <scope>NUCLEOTIDE SEQUENCE</scope>
    <source>
        <strain evidence="1">Bd21</strain>
    </source>
</reference>
<accession>A0A0Q3HEP4</accession>
<dbReference type="Gramene" id="KQJ86755">
    <property type="protein sequence ID" value="KQJ86755"/>
    <property type="gene ID" value="BRADI_4g07536v3"/>
</dbReference>
<name>A0A0Q3HEP4_BRADI</name>
<protein>
    <submittedName>
        <fullName evidence="1 2">Uncharacterized protein</fullName>
    </submittedName>
</protein>
<dbReference type="EnsemblPlants" id="KQJ86755">
    <property type="protein sequence ID" value="KQJ86755"/>
    <property type="gene ID" value="BRADI_4g07536v3"/>
</dbReference>
<dbReference type="EMBL" id="CM000883">
    <property type="protein sequence ID" value="KQJ86755.1"/>
    <property type="molecule type" value="Genomic_DNA"/>
</dbReference>
<gene>
    <name evidence="1" type="ORF">BRADI_4g07536v3</name>
</gene>
<evidence type="ECO:0000313" key="2">
    <source>
        <dbReference type="EnsemblPlants" id="KQJ86755"/>
    </source>
</evidence>
<keyword evidence="3" id="KW-1185">Reference proteome</keyword>
<evidence type="ECO:0000313" key="1">
    <source>
        <dbReference type="EMBL" id="KQJ86755.1"/>
    </source>
</evidence>
<reference evidence="1 2" key="1">
    <citation type="journal article" date="2010" name="Nature">
        <title>Genome sequencing and analysis of the model grass Brachypodium distachyon.</title>
        <authorList>
            <consortium name="International Brachypodium Initiative"/>
        </authorList>
    </citation>
    <scope>NUCLEOTIDE SEQUENCE [LARGE SCALE GENOMIC DNA]</scope>
    <source>
        <strain evidence="1 2">Bd21</strain>
    </source>
</reference>